<dbReference type="RefSeq" id="WP_102825906.1">
    <property type="nucleotide sequence ID" value="NZ_CP139348.1"/>
</dbReference>
<organism evidence="12 13">
    <name type="scientific">Stutzerimonas stutzeri</name>
    <name type="common">Pseudomonas stutzeri</name>
    <dbReference type="NCBI Taxonomy" id="316"/>
    <lineage>
        <taxon>Bacteria</taxon>
        <taxon>Pseudomonadati</taxon>
        <taxon>Pseudomonadota</taxon>
        <taxon>Gammaproteobacteria</taxon>
        <taxon>Pseudomonadales</taxon>
        <taxon>Pseudomonadaceae</taxon>
        <taxon>Stutzerimonas</taxon>
    </lineage>
</organism>
<evidence type="ECO:0000256" key="4">
    <source>
        <dbReference type="ARBA" id="ARBA00005533"/>
    </source>
</evidence>
<reference evidence="12 13" key="1">
    <citation type="submission" date="2018-01" db="EMBL/GenBank/DDBJ databases">
        <title>Denitrification phenotypes of diverse strains of Pseudomonas stutzeri.</title>
        <authorList>
            <person name="Milligan D.A."/>
            <person name="Bergaust L."/>
            <person name="Bakken L.R."/>
            <person name="Frostegard A."/>
        </authorList>
    </citation>
    <scope>NUCLEOTIDE SEQUENCE [LARGE SCALE GENOMIC DNA]</scope>
    <source>
        <strain evidence="12 13">KC</strain>
    </source>
</reference>
<dbReference type="PANTHER" id="PTHR15749:SF4">
    <property type="entry name" value="FANCONI-ASSOCIATED NUCLEASE 1"/>
    <property type="match status" value="1"/>
</dbReference>
<dbReference type="AlphaFoldDB" id="A0A2N8S070"/>
<dbReference type="PANTHER" id="PTHR15749">
    <property type="entry name" value="FANCONI-ASSOCIATED NUCLEASE 1"/>
    <property type="match status" value="1"/>
</dbReference>
<evidence type="ECO:0000313" key="13">
    <source>
        <dbReference type="Proteomes" id="UP000235925"/>
    </source>
</evidence>
<dbReference type="InterPro" id="IPR011856">
    <property type="entry name" value="tRNA_endonuc-like_dom_sf"/>
</dbReference>
<dbReference type="Pfam" id="PF08774">
    <property type="entry name" value="VRR_NUC"/>
    <property type="match status" value="1"/>
</dbReference>
<accession>A0A2N8S070</accession>
<dbReference type="Gene3D" id="3.40.1350.10">
    <property type="match status" value="1"/>
</dbReference>
<evidence type="ECO:0000256" key="7">
    <source>
        <dbReference type="ARBA" id="ARBA00022723"/>
    </source>
</evidence>
<evidence type="ECO:0000256" key="6">
    <source>
        <dbReference type="ARBA" id="ARBA00022722"/>
    </source>
</evidence>
<dbReference type="InterPro" id="IPR049125">
    <property type="entry name" value="FAN1-like_WH"/>
</dbReference>
<evidence type="ECO:0000256" key="10">
    <source>
        <dbReference type="ARBA" id="ARBA00023211"/>
    </source>
</evidence>
<evidence type="ECO:0000313" key="12">
    <source>
        <dbReference type="EMBL" id="PNF80020.1"/>
    </source>
</evidence>
<comment type="catalytic activity">
    <reaction evidence="1">
        <text>Hydrolytically removes 5'-nucleotides successively from the 3'-hydroxy termini of 3'-hydroxy-terminated oligonucleotides.</text>
        <dbReference type="EC" id="3.1.4.1"/>
    </reaction>
</comment>
<evidence type="ECO:0000256" key="9">
    <source>
        <dbReference type="ARBA" id="ARBA00022842"/>
    </source>
</evidence>
<protein>
    <recommendedName>
        <fullName evidence="5">phosphodiesterase I</fullName>
        <ecNumber evidence="5">3.1.4.1</ecNumber>
    </recommendedName>
</protein>
<dbReference type="OrthoDB" id="9803913at2"/>
<keyword evidence="7" id="KW-0479">Metal-binding</keyword>
<dbReference type="Pfam" id="PF21315">
    <property type="entry name" value="FAN1_HTH"/>
    <property type="match status" value="1"/>
</dbReference>
<keyword evidence="6" id="KW-0540">Nuclease</keyword>
<dbReference type="GO" id="GO:0046872">
    <property type="term" value="F:metal ion binding"/>
    <property type="evidence" value="ECO:0007669"/>
    <property type="project" value="UniProtKB-KW"/>
</dbReference>
<evidence type="ECO:0000256" key="8">
    <source>
        <dbReference type="ARBA" id="ARBA00022801"/>
    </source>
</evidence>
<gene>
    <name evidence="12" type="ORF">CXK92_15500</name>
</gene>
<dbReference type="EC" id="3.1.4.1" evidence="5"/>
<dbReference type="EMBL" id="POUN01000004">
    <property type="protein sequence ID" value="PNF80020.1"/>
    <property type="molecule type" value="Genomic_DNA"/>
</dbReference>
<comment type="cofactor">
    <cofactor evidence="3">
        <name>Mg(2+)</name>
        <dbReference type="ChEBI" id="CHEBI:18420"/>
    </cofactor>
</comment>
<dbReference type="SMART" id="SM00990">
    <property type="entry name" value="VRR_NUC"/>
    <property type="match status" value="1"/>
</dbReference>
<evidence type="ECO:0000256" key="5">
    <source>
        <dbReference type="ARBA" id="ARBA00012029"/>
    </source>
</evidence>
<dbReference type="Pfam" id="PF18081">
    <property type="entry name" value="FANC_SAP"/>
    <property type="match status" value="1"/>
</dbReference>
<comment type="similarity">
    <text evidence="4">Belongs to the FAN1 family.</text>
</comment>
<evidence type="ECO:0000256" key="2">
    <source>
        <dbReference type="ARBA" id="ARBA00001936"/>
    </source>
</evidence>
<dbReference type="GO" id="GO:0004528">
    <property type="term" value="F:phosphodiesterase I activity"/>
    <property type="evidence" value="ECO:0007669"/>
    <property type="project" value="UniProtKB-EC"/>
</dbReference>
<comment type="cofactor">
    <cofactor evidence="2">
        <name>Mn(2+)</name>
        <dbReference type="ChEBI" id="CHEBI:29035"/>
    </cofactor>
</comment>
<keyword evidence="9" id="KW-0460">Magnesium</keyword>
<dbReference type="InterPro" id="IPR014883">
    <property type="entry name" value="VRR_NUC"/>
</dbReference>
<dbReference type="Proteomes" id="UP000235925">
    <property type="component" value="Unassembled WGS sequence"/>
</dbReference>
<feature type="domain" description="VRR-NUC" evidence="11">
    <location>
        <begin position="426"/>
        <end position="540"/>
    </location>
</feature>
<sequence length="545" mass="61893">MRQALENPFYYLDNFQQVLAWVSRHHGDLLDEAERAFIDRFSLLPQASQALLVRMVMRKGTLFRAGKLHYAEIGCPRHAALPLIEQGWVDAERALTLEQLFALMTKGELLQVFGAAAPASLRKAELLESLRALHDAAKPFQAWCCHIEDAVFALCIDELCERLRLLFFGNIHQDWSEFVLADLGIYRYEQVAFSPTSRAFTCRADLDAYLHLHRCRERFDAGEPLPDVLADVPLTPYANAWLESRRGKLLLRIGQQLERLGELPEALRLHAANPYPGARERAIRVLERCDQPAAALELLLQAQASPQNEHESQQLQRILPRLQRSLGIPTDRSRSRKPELLELVLPRPGCSVEHAVREHFSTADAPVYYVENALVGSLFGLLCWEAIFAPLPGAFFHPFHLAPADLNRADFYQRRADLFAACLTCLDSDDYRDCIWRTFQAKLGVHNAFVVWGLVDEQLLALALDCIPAGHLKLMFQRILADVSGNRTGLPDLIQLWPKEGRYRMIEVKGPGDRLQDNQKRWIDYAHQHGLPIAACHVQWAEATA</sequence>
<name>A0A2N8S070_STUST</name>
<evidence type="ECO:0000259" key="11">
    <source>
        <dbReference type="SMART" id="SM00990"/>
    </source>
</evidence>
<dbReference type="GO" id="GO:0003676">
    <property type="term" value="F:nucleic acid binding"/>
    <property type="evidence" value="ECO:0007669"/>
    <property type="project" value="InterPro"/>
</dbReference>
<evidence type="ECO:0000256" key="3">
    <source>
        <dbReference type="ARBA" id="ARBA00001946"/>
    </source>
</evidence>
<comment type="caution">
    <text evidence="12">The sequence shown here is derived from an EMBL/GenBank/DDBJ whole genome shotgun (WGS) entry which is preliminary data.</text>
</comment>
<dbReference type="GO" id="GO:0036297">
    <property type="term" value="P:interstrand cross-link repair"/>
    <property type="evidence" value="ECO:0007669"/>
    <property type="project" value="InterPro"/>
</dbReference>
<dbReference type="InterPro" id="IPR040603">
    <property type="entry name" value="FAN1_SAP_bact"/>
</dbReference>
<proteinExistence type="inferred from homology"/>
<evidence type="ECO:0000256" key="1">
    <source>
        <dbReference type="ARBA" id="ARBA00000983"/>
    </source>
</evidence>
<keyword evidence="8" id="KW-0378">Hydrolase</keyword>
<keyword evidence="10" id="KW-0464">Manganese</keyword>
<dbReference type="InterPro" id="IPR033315">
    <property type="entry name" value="Fan1-like"/>
</dbReference>